<reference evidence="1 2" key="1">
    <citation type="submission" date="2016-07" db="EMBL/GenBank/DDBJ databases">
        <title>Draft genome sequence of Prauserella sp. YIM 121212, isolated from alkaline soil.</title>
        <authorList>
            <person name="Ruckert C."/>
            <person name="Albersmeier A."/>
            <person name="Jiang C.-L."/>
            <person name="Jiang Y."/>
            <person name="Kalinowski J."/>
            <person name="Schneider O."/>
            <person name="Winkler A."/>
            <person name="Zotchev S.B."/>
        </authorList>
    </citation>
    <scope>NUCLEOTIDE SEQUENCE [LARGE SCALE GENOMIC DNA]</scope>
    <source>
        <strain evidence="1 2">YIM 121212</strain>
    </source>
</reference>
<evidence type="ECO:0008006" key="3">
    <source>
        <dbReference type="Google" id="ProtNLM"/>
    </source>
</evidence>
<dbReference type="InterPro" id="IPR032710">
    <property type="entry name" value="NTF2-like_dom_sf"/>
</dbReference>
<dbReference type="Pfam" id="PF07366">
    <property type="entry name" value="SnoaL"/>
    <property type="match status" value="1"/>
</dbReference>
<sequence>MSNDVKAIARRVLEEVFPADDEAALATLVSDEFVNHEAPPGTPPGLGSVTYYMHLLNKAFSDQRWEIHRVIAEGDTVAIHCTHSGRHTGEFFGLAPTGRRFAYKQMHLVRVAGGKGVEHWAVRDDASLWRQLQGEGDVS</sequence>
<dbReference type="InterPro" id="IPR009959">
    <property type="entry name" value="Cyclase_SnoaL-like"/>
</dbReference>
<dbReference type="SUPFAM" id="SSF54427">
    <property type="entry name" value="NTF2-like"/>
    <property type="match status" value="1"/>
</dbReference>
<accession>A0A318LYZ3</accession>
<gene>
    <name evidence="1" type="ORF">BA062_03260</name>
</gene>
<dbReference type="PANTHER" id="PTHR38436">
    <property type="entry name" value="POLYKETIDE CYCLASE SNOAL-LIKE DOMAIN"/>
    <property type="match status" value="1"/>
</dbReference>
<dbReference type="PANTHER" id="PTHR38436:SF1">
    <property type="entry name" value="ESTER CYCLASE"/>
    <property type="match status" value="1"/>
</dbReference>
<dbReference type="GO" id="GO:0030638">
    <property type="term" value="P:polyketide metabolic process"/>
    <property type="evidence" value="ECO:0007669"/>
    <property type="project" value="InterPro"/>
</dbReference>
<organism evidence="1 2">
    <name type="scientific">Prauserella flavalba</name>
    <dbReference type="NCBI Taxonomy" id="1477506"/>
    <lineage>
        <taxon>Bacteria</taxon>
        <taxon>Bacillati</taxon>
        <taxon>Actinomycetota</taxon>
        <taxon>Actinomycetes</taxon>
        <taxon>Pseudonocardiales</taxon>
        <taxon>Pseudonocardiaceae</taxon>
        <taxon>Prauserella</taxon>
    </lineage>
</organism>
<dbReference type="OrthoDB" id="5181013at2"/>
<evidence type="ECO:0000313" key="2">
    <source>
        <dbReference type="Proteomes" id="UP000247892"/>
    </source>
</evidence>
<comment type="caution">
    <text evidence="1">The sequence shown here is derived from an EMBL/GenBank/DDBJ whole genome shotgun (WGS) entry which is preliminary data.</text>
</comment>
<evidence type="ECO:0000313" key="1">
    <source>
        <dbReference type="EMBL" id="PXY37659.1"/>
    </source>
</evidence>
<proteinExistence type="predicted"/>
<dbReference type="RefSeq" id="WP_110334532.1">
    <property type="nucleotide sequence ID" value="NZ_JBHVKT010000008.1"/>
</dbReference>
<dbReference type="AlphaFoldDB" id="A0A318LYZ3"/>
<protein>
    <recommendedName>
        <fullName evidence="3">Ester cyclase</fullName>
    </recommendedName>
</protein>
<keyword evidence="2" id="KW-1185">Reference proteome</keyword>
<name>A0A318LYZ3_9PSEU</name>
<dbReference type="Gene3D" id="3.10.450.50">
    <property type="match status" value="1"/>
</dbReference>
<dbReference type="Proteomes" id="UP000247892">
    <property type="component" value="Unassembled WGS sequence"/>
</dbReference>
<dbReference type="EMBL" id="MASU01000002">
    <property type="protein sequence ID" value="PXY37659.1"/>
    <property type="molecule type" value="Genomic_DNA"/>
</dbReference>